<keyword evidence="3 7" id="KW-0489">Methyltransferase</keyword>
<keyword evidence="8" id="KW-1185">Reference proteome</keyword>
<accession>A0A0R2EGV0</accession>
<dbReference type="GO" id="GO:0008276">
    <property type="term" value="F:protein methyltransferase activity"/>
    <property type="evidence" value="ECO:0007669"/>
    <property type="project" value="InterPro"/>
</dbReference>
<keyword evidence="5" id="KW-0949">S-adenosyl-L-methionine</keyword>
<dbReference type="NCBIfam" id="TIGR02469">
    <property type="entry name" value="CbiT"/>
    <property type="match status" value="1"/>
</dbReference>
<dbReference type="STRING" id="1423804.FD14_GL002921"/>
<evidence type="ECO:0000256" key="1">
    <source>
        <dbReference type="ARBA" id="ARBA00004953"/>
    </source>
</evidence>
<gene>
    <name evidence="7" type="ORF">FD14_GL002921</name>
</gene>
<dbReference type="NCBIfam" id="NF006138">
    <property type="entry name" value="PRK08287.1"/>
    <property type="match status" value="1"/>
</dbReference>
<feature type="domain" description="Methyltransferase" evidence="6">
    <location>
        <begin position="32"/>
        <end position="104"/>
    </location>
</feature>
<dbReference type="InterPro" id="IPR014008">
    <property type="entry name" value="Cbl_synth_MTase_CbiT"/>
</dbReference>
<evidence type="ECO:0000256" key="2">
    <source>
        <dbReference type="ARBA" id="ARBA00022573"/>
    </source>
</evidence>
<dbReference type="InterPro" id="IPR025714">
    <property type="entry name" value="Methyltranfer_dom"/>
</dbReference>
<dbReference type="RefSeq" id="WP_057152452.1">
    <property type="nucleotide sequence ID" value="NZ_AYZM01000178.1"/>
</dbReference>
<dbReference type="AlphaFoldDB" id="A0A0R2EGV0"/>
<dbReference type="PANTHER" id="PTHR43182:SF1">
    <property type="entry name" value="COBALT-PRECORRIN-7 C(5)-METHYLTRANSFERASE"/>
    <property type="match status" value="1"/>
</dbReference>
<dbReference type="Pfam" id="PF13847">
    <property type="entry name" value="Methyltransf_31"/>
    <property type="match status" value="1"/>
</dbReference>
<comment type="caution">
    <text evidence="7">The sequence shown here is derived from an EMBL/GenBank/DDBJ whole genome shotgun (WGS) entry which is preliminary data.</text>
</comment>
<dbReference type="GO" id="GO:0032259">
    <property type="term" value="P:methylation"/>
    <property type="evidence" value="ECO:0007669"/>
    <property type="project" value="UniProtKB-KW"/>
</dbReference>
<protein>
    <submittedName>
        <fullName evidence="7">Precorrin-6Y C5,15-methyltransferase, CbiT subunit</fullName>
    </submittedName>
</protein>
<dbReference type="GO" id="GO:0009236">
    <property type="term" value="P:cobalamin biosynthetic process"/>
    <property type="evidence" value="ECO:0007669"/>
    <property type="project" value="UniProtKB-UniPathway"/>
</dbReference>
<evidence type="ECO:0000313" key="7">
    <source>
        <dbReference type="EMBL" id="KRN15577.1"/>
    </source>
</evidence>
<evidence type="ECO:0000256" key="3">
    <source>
        <dbReference type="ARBA" id="ARBA00022603"/>
    </source>
</evidence>
<comment type="pathway">
    <text evidence="1">Cofactor biosynthesis; adenosylcobalamin biosynthesis.</text>
</comment>
<evidence type="ECO:0000313" key="8">
    <source>
        <dbReference type="Proteomes" id="UP000051442"/>
    </source>
</evidence>
<dbReference type="PANTHER" id="PTHR43182">
    <property type="entry name" value="COBALT-PRECORRIN-6B C(15)-METHYLTRANSFERASE (DECARBOXYLATING)"/>
    <property type="match status" value="1"/>
</dbReference>
<dbReference type="OrthoDB" id="9780707at2"/>
<dbReference type="Gene3D" id="3.40.50.150">
    <property type="entry name" value="Vaccinia Virus protein VP39"/>
    <property type="match status" value="1"/>
</dbReference>
<organism evidence="7 8">
    <name type="scientific">Secundilactobacillus similis DSM 23365 = JCM 2765</name>
    <dbReference type="NCBI Taxonomy" id="1423804"/>
    <lineage>
        <taxon>Bacteria</taxon>
        <taxon>Bacillati</taxon>
        <taxon>Bacillota</taxon>
        <taxon>Bacilli</taxon>
        <taxon>Lactobacillales</taxon>
        <taxon>Lactobacillaceae</taxon>
        <taxon>Secundilactobacillus</taxon>
    </lineage>
</organism>
<keyword evidence="4 7" id="KW-0808">Transferase</keyword>
<proteinExistence type="predicted"/>
<dbReference type="UniPathway" id="UPA00148"/>
<dbReference type="SUPFAM" id="SSF53335">
    <property type="entry name" value="S-adenosyl-L-methionine-dependent methyltransferases"/>
    <property type="match status" value="1"/>
</dbReference>
<name>A0A0R2EGV0_9LACO</name>
<reference evidence="7 8" key="1">
    <citation type="journal article" date="2015" name="Genome Announc.">
        <title>Expanding the biotechnology potential of lactobacilli through comparative genomics of 213 strains and associated genera.</title>
        <authorList>
            <person name="Sun Z."/>
            <person name="Harris H.M."/>
            <person name="McCann A."/>
            <person name="Guo C."/>
            <person name="Argimon S."/>
            <person name="Zhang W."/>
            <person name="Yang X."/>
            <person name="Jeffery I.B."/>
            <person name="Cooney J.C."/>
            <person name="Kagawa T.F."/>
            <person name="Liu W."/>
            <person name="Song Y."/>
            <person name="Salvetti E."/>
            <person name="Wrobel A."/>
            <person name="Rasinkangas P."/>
            <person name="Parkhill J."/>
            <person name="Rea M.C."/>
            <person name="O'Sullivan O."/>
            <person name="Ritari J."/>
            <person name="Douillard F.P."/>
            <person name="Paul Ross R."/>
            <person name="Yang R."/>
            <person name="Briner A.E."/>
            <person name="Felis G.E."/>
            <person name="de Vos W.M."/>
            <person name="Barrangou R."/>
            <person name="Klaenhammer T.R."/>
            <person name="Caufield P.W."/>
            <person name="Cui Y."/>
            <person name="Zhang H."/>
            <person name="O'Toole P.W."/>
        </authorList>
    </citation>
    <scope>NUCLEOTIDE SEQUENCE [LARGE SCALE GENOMIC DNA]</scope>
    <source>
        <strain evidence="7 8">DSM 23365</strain>
    </source>
</reference>
<sequence>MRDELFLRTKVPMTKAEVRAISIDHLRLQGKQQFLDIGAGTGSVSLQAALMYPDLQVTAVEKSDAAIDIMRQNMAQFGTTNLNLIQGEAPTAIPDQQYDAIFVGGSGSNLDEIIDFALAHLTAGGALVLNFILQENALQAYQYLTTKNVTDLDMTEARIAKWHALGKGHYFKPQNPTLIISATRKD</sequence>
<evidence type="ECO:0000256" key="4">
    <source>
        <dbReference type="ARBA" id="ARBA00022679"/>
    </source>
</evidence>
<dbReference type="PATRIC" id="fig|1423804.4.peg.3143"/>
<dbReference type="InterPro" id="IPR029063">
    <property type="entry name" value="SAM-dependent_MTases_sf"/>
</dbReference>
<evidence type="ECO:0000259" key="6">
    <source>
        <dbReference type="Pfam" id="PF13847"/>
    </source>
</evidence>
<dbReference type="Proteomes" id="UP000051442">
    <property type="component" value="Unassembled WGS sequence"/>
</dbReference>
<evidence type="ECO:0000256" key="5">
    <source>
        <dbReference type="ARBA" id="ARBA00022691"/>
    </source>
</evidence>
<keyword evidence="2" id="KW-0169">Cobalamin biosynthesis</keyword>
<dbReference type="InterPro" id="IPR050714">
    <property type="entry name" value="Cobalamin_biosynth_MTase"/>
</dbReference>
<dbReference type="CDD" id="cd02440">
    <property type="entry name" value="AdoMet_MTases"/>
    <property type="match status" value="1"/>
</dbReference>
<dbReference type="EMBL" id="AYZM01000178">
    <property type="protein sequence ID" value="KRN15577.1"/>
    <property type="molecule type" value="Genomic_DNA"/>
</dbReference>